<evidence type="ECO:0000256" key="1">
    <source>
        <dbReference type="SAM" id="Phobius"/>
    </source>
</evidence>
<dbReference type="KEGG" id="gpi:GPICK_07435"/>
<accession>A0A0B5B9H2</accession>
<evidence type="ECO:0000313" key="3">
    <source>
        <dbReference type="Proteomes" id="UP000057609"/>
    </source>
</evidence>
<name>A0A0B5B9H2_9BACT</name>
<sequence length="154" mass="17574">MDCIALKKFIATDSHLSQIHFLLKTKAKRGESHALVYNAGRFFDRHEDNCHRELVFLRGSSFEAALRSGLIRLGLAILAAGFGIVVRNLIAVVAIPLVVFLLRGQATMIRRAYLYDRCLKDYLTSLRQTRPHRREAFLKEVSEREPCIADCDRT</sequence>
<dbReference type="AlphaFoldDB" id="A0A0B5B9H2"/>
<proteinExistence type="predicted"/>
<dbReference type="RefSeq" id="WP_039741798.1">
    <property type="nucleotide sequence ID" value="NZ_CP009788.1"/>
</dbReference>
<keyword evidence="3" id="KW-1185">Reference proteome</keyword>
<keyword evidence="1" id="KW-0472">Membrane</keyword>
<dbReference type="EMBL" id="CP009788">
    <property type="protein sequence ID" value="AJE03212.1"/>
    <property type="molecule type" value="Genomic_DNA"/>
</dbReference>
<evidence type="ECO:0000313" key="2">
    <source>
        <dbReference type="EMBL" id="AJE03212.1"/>
    </source>
</evidence>
<organism evidence="2 3">
    <name type="scientific">Geobacter pickeringii</name>
    <dbReference type="NCBI Taxonomy" id="345632"/>
    <lineage>
        <taxon>Bacteria</taxon>
        <taxon>Pseudomonadati</taxon>
        <taxon>Thermodesulfobacteriota</taxon>
        <taxon>Desulfuromonadia</taxon>
        <taxon>Geobacterales</taxon>
        <taxon>Geobacteraceae</taxon>
        <taxon>Geobacter</taxon>
    </lineage>
</organism>
<dbReference type="OrthoDB" id="5398476at2"/>
<protein>
    <submittedName>
        <fullName evidence="2">Uncharacterized protein</fullName>
    </submittedName>
</protein>
<keyword evidence="1" id="KW-1133">Transmembrane helix</keyword>
<reference evidence="2 3" key="1">
    <citation type="journal article" date="2015" name="Genome Announc.">
        <title>Complete Genome of Geobacter pickeringii G13T, a Metal-Reducing Isolate from Sedimentary Kaolin Deposits.</title>
        <authorList>
            <person name="Badalamenti J.P."/>
            <person name="Bond D.R."/>
        </authorList>
    </citation>
    <scope>NUCLEOTIDE SEQUENCE [LARGE SCALE GENOMIC DNA]</scope>
    <source>
        <strain evidence="2 3">G13</strain>
    </source>
</reference>
<dbReference type="Proteomes" id="UP000057609">
    <property type="component" value="Chromosome"/>
</dbReference>
<dbReference type="STRING" id="345632.GPICK_07435"/>
<keyword evidence="1" id="KW-0812">Transmembrane</keyword>
<dbReference type="HOGENOM" id="CLU_1701733_0_0_7"/>
<feature type="transmembrane region" description="Helical" evidence="1">
    <location>
        <begin position="75"/>
        <end position="102"/>
    </location>
</feature>
<gene>
    <name evidence="2" type="ORF">GPICK_07435</name>
</gene>